<sequence length="367" mass="38456">MRPAYGSSKPPAETDFTATIPKAGLEGNVEKVFSLGPSNTLRVIDETAKAVYEPENNATPEEASSESYSVAYRYENGACDFTQTIQFKDAYPGYSTELWVREEFSSATSGDSTSPEGPVRYTFTSPPAEYLSGRLSFCVRFKAARASGSDSPTKTTTPTTSVGSSDPPRPPVGDTEDTQGEDTQVQDQPPDGDSAGEEAQGSTGGVIQQGSDAEGETPQLGGKAPGVGQKEPPAEDDENKREQEETGTTAPHLPPGSPTGPGHSEADPEAPLDPSQDQSDSSTTAPAEPLPEATLPENEGDLDVNSDMEEVRGAAALRRLDGTSAVKEAYLTIVVHSSGWSSAGGMAGVSGLLLTMVAALFQVYQLH</sequence>
<evidence type="ECO:0000313" key="3">
    <source>
        <dbReference type="Proteomes" id="UP000028828"/>
    </source>
</evidence>
<feature type="compositionally biased region" description="Low complexity" evidence="1">
    <location>
        <begin position="275"/>
        <end position="297"/>
    </location>
</feature>
<organism evidence="2 3">
    <name type="scientific">Toxoplasma gondii p89</name>
    <dbReference type="NCBI Taxonomy" id="943119"/>
    <lineage>
        <taxon>Eukaryota</taxon>
        <taxon>Sar</taxon>
        <taxon>Alveolata</taxon>
        <taxon>Apicomplexa</taxon>
        <taxon>Conoidasida</taxon>
        <taxon>Coccidia</taxon>
        <taxon>Eucoccidiorida</taxon>
        <taxon>Eimeriorina</taxon>
        <taxon>Sarcocystidae</taxon>
        <taxon>Toxoplasma</taxon>
    </lineage>
</organism>
<dbReference type="Proteomes" id="UP000028828">
    <property type="component" value="Unassembled WGS sequence"/>
</dbReference>
<dbReference type="EMBL" id="AEYI02001890">
    <property type="protein sequence ID" value="KFG32128.1"/>
    <property type="molecule type" value="Genomic_DNA"/>
</dbReference>
<dbReference type="AlphaFoldDB" id="A0A086JJ10"/>
<dbReference type="OrthoDB" id="10465571at2759"/>
<name>A0A086JJ10_TOXGO</name>
<comment type="caution">
    <text evidence="2">The sequence shown here is derived from an EMBL/GenBank/DDBJ whole genome shotgun (WGS) entry which is preliminary data.</text>
</comment>
<evidence type="ECO:0000256" key="1">
    <source>
        <dbReference type="SAM" id="MobiDB-lite"/>
    </source>
</evidence>
<reference evidence="2 3" key="1">
    <citation type="submission" date="2014-03" db="EMBL/GenBank/DDBJ databases">
        <authorList>
            <person name="Sibley D."/>
            <person name="Venepally P."/>
            <person name="Karamycheva S."/>
            <person name="Hadjithomas M."/>
            <person name="Khan A."/>
            <person name="Brunk B."/>
            <person name="Roos D."/>
            <person name="Caler E."/>
            <person name="Lorenzi H."/>
        </authorList>
    </citation>
    <scope>NUCLEOTIDE SEQUENCE [LARGE SCALE GENOMIC DNA]</scope>
    <source>
        <strain evidence="3">p89</strain>
    </source>
</reference>
<gene>
    <name evidence="2" type="ORF">TGP89_278290</name>
</gene>
<dbReference type="VEuPathDB" id="ToxoDB:TGP89_278290"/>
<protein>
    <submittedName>
        <fullName evidence="2">Toxoplasma gondii family A protein</fullName>
    </submittedName>
</protein>
<proteinExistence type="predicted"/>
<evidence type="ECO:0000313" key="2">
    <source>
        <dbReference type="EMBL" id="KFG32128.1"/>
    </source>
</evidence>
<accession>A0A086JJ10</accession>
<feature type="compositionally biased region" description="Low complexity" evidence="1">
    <location>
        <begin position="147"/>
        <end position="166"/>
    </location>
</feature>
<feature type="region of interest" description="Disordered" evidence="1">
    <location>
        <begin position="144"/>
        <end position="303"/>
    </location>
</feature>